<dbReference type="InterPro" id="IPR007848">
    <property type="entry name" value="Small_mtfrase_dom"/>
</dbReference>
<name>A0ABV6BDE0_9GAMM</name>
<dbReference type="Pfam" id="PF05175">
    <property type="entry name" value="MTS"/>
    <property type="match status" value="1"/>
</dbReference>
<dbReference type="EC" id="2.1.1.174" evidence="7"/>
<keyword evidence="2" id="KW-0698">rRNA processing</keyword>
<sequence>HANVFAREQLDIGARFFLQYLPSVQSGQRVIDLGCGNGVIGLALLAAEPQAQILFCDESYMAVQSSRENVSRLFPAASHCEFLVDDSMSQQPDLSADYILCNPPFHQQQAVTDHIAWQMFADARRVLKIGGRLRIVCNRHLGYGEKLTRLFGGCIHVASNAKFSVFEAIRRK</sequence>
<proteinExistence type="predicted"/>
<dbReference type="SUPFAM" id="SSF53335">
    <property type="entry name" value="S-adenosyl-L-methionine-dependent methyltransferases"/>
    <property type="match status" value="1"/>
</dbReference>
<dbReference type="InterPro" id="IPR002052">
    <property type="entry name" value="DNA_methylase_N6_adenine_CS"/>
</dbReference>
<evidence type="ECO:0000256" key="2">
    <source>
        <dbReference type="ARBA" id="ARBA00022552"/>
    </source>
</evidence>
<dbReference type="RefSeq" id="WP_377243768.1">
    <property type="nucleotide sequence ID" value="NZ_JBHLXP010000003.1"/>
</dbReference>
<feature type="domain" description="Methyltransferase small" evidence="6">
    <location>
        <begin position="1"/>
        <end position="166"/>
    </location>
</feature>
<dbReference type="PANTHER" id="PTHR47816">
    <property type="entry name" value="RIBOSOMAL RNA SMALL SUBUNIT METHYLTRANSFERASE C"/>
    <property type="match status" value="1"/>
</dbReference>
<dbReference type="CDD" id="cd02440">
    <property type="entry name" value="AdoMet_MTases"/>
    <property type="match status" value="1"/>
</dbReference>
<dbReference type="GO" id="GO:0052914">
    <property type="term" value="F:16S rRNA (guanine(1207)-N(2))-methyltransferase activity"/>
    <property type="evidence" value="ECO:0007669"/>
    <property type="project" value="UniProtKB-EC"/>
</dbReference>
<keyword evidence="8" id="KW-1185">Reference proteome</keyword>
<dbReference type="GO" id="GO:0052916">
    <property type="term" value="F:23S rRNA (guanine(1835)-N(2))-methyltransferase activity"/>
    <property type="evidence" value="ECO:0007669"/>
    <property type="project" value="UniProtKB-EC"/>
</dbReference>
<dbReference type="Proteomes" id="UP001589813">
    <property type="component" value="Unassembled WGS sequence"/>
</dbReference>
<comment type="caution">
    <text evidence="7">The sequence shown here is derived from an EMBL/GenBank/DDBJ whole genome shotgun (WGS) entry which is preliminary data.</text>
</comment>
<evidence type="ECO:0000256" key="3">
    <source>
        <dbReference type="ARBA" id="ARBA00022603"/>
    </source>
</evidence>
<dbReference type="InterPro" id="IPR029063">
    <property type="entry name" value="SAM-dependent_MTases_sf"/>
</dbReference>
<organism evidence="7 8">
    <name type="scientific">Rheinheimera tilapiae</name>
    <dbReference type="NCBI Taxonomy" id="875043"/>
    <lineage>
        <taxon>Bacteria</taxon>
        <taxon>Pseudomonadati</taxon>
        <taxon>Pseudomonadota</taxon>
        <taxon>Gammaproteobacteria</taxon>
        <taxon>Chromatiales</taxon>
        <taxon>Chromatiaceae</taxon>
        <taxon>Rheinheimera</taxon>
    </lineage>
</organism>
<reference evidence="7 8" key="1">
    <citation type="submission" date="2024-09" db="EMBL/GenBank/DDBJ databases">
        <authorList>
            <person name="Sun Q."/>
            <person name="Mori K."/>
        </authorList>
    </citation>
    <scope>NUCLEOTIDE SEQUENCE [LARGE SCALE GENOMIC DNA]</scope>
    <source>
        <strain evidence="7 8">KCTC 23315</strain>
    </source>
</reference>
<keyword evidence="1" id="KW-0963">Cytoplasm</keyword>
<gene>
    <name evidence="7" type="ORF">ACFFJP_11405</name>
</gene>
<keyword evidence="4 7" id="KW-0808">Transferase</keyword>
<dbReference type="InterPro" id="IPR046977">
    <property type="entry name" value="RsmC/RlmG"/>
</dbReference>
<accession>A0ABV6BDE0</accession>
<keyword evidence="3 7" id="KW-0489">Methyltransferase</keyword>
<dbReference type="Gene3D" id="3.40.50.150">
    <property type="entry name" value="Vaccinia Virus protein VP39"/>
    <property type="match status" value="1"/>
</dbReference>
<evidence type="ECO:0000256" key="1">
    <source>
        <dbReference type="ARBA" id="ARBA00022490"/>
    </source>
</evidence>
<evidence type="ECO:0000256" key="4">
    <source>
        <dbReference type="ARBA" id="ARBA00022679"/>
    </source>
</evidence>
<dbReference type="PROSITE" id="PS00092">
    <property type="entry name" value="N6_MTASE"/>
    <property type="match status" value="1"/>
</dbReference>
<dbReference type="PANTHER" id="PTHR47816:SF5">
    <property type="entry name" value="RIBOSOMAL RNA LARGE SUBUNIT METHYLTRANSFERASE G"/>
    <property type="match status" value="1"/>
</dbReference>
<evidence type="ECO:0000313" key="8">
    <source>
        <dbReference type="Proteomes" id="UP001589813"/>
    </source>
</evidence>
<keyword evidence="5" id="KW-0949">S-adenosyl-L-methionine</keyword>
<dbReference type="EC" id="2.1.1.172" evidence="7"/>
<feature type="non-terminal residue" evidence="7">
    <location>
        <position position="1"/>
    </location>
</feature>
<dbReference type="EMBL" id="JBHLXP010000003">
    <property type="protein sequence ID" value="MFC0048890.1"/>
    <property type="molecule type" value="Genomic_DNA"/>
</dbReference>
<evidence type="ECO:0000259" key="6">
    <source>
        <dbReference type="Pfam" id="PF05175"/>
    </source>
</evidence>
<protein>
    <submittedName>
        <fullName evidence="7">Class I SAM-dependent methyltransferase</fullName>
        <ecNumber evidence="7">2.1.1.172</ecNumber>
        <ecNumber evidence="7">2.1.1.174</ecNumber>
    </submittedName>
</protein>
<evidence type="ECO:0000256" key="5">
    <source>
        <dbReference type="ARBA" id="ARBA00022691"/>
    </source>
</evidence>
<evidence type="ECO:0000313" key="7">
    <source>
        <dbReference type="EMBL" id="MFC0048890.1"/>
    </source>
</evidence>